<accession>A0A8J8T0P2</accession>
<feature type="region of interest" description="Disordered" evidence="1">
    <location>
        <begin position="1"/>
        <end position="21"/>
    </location>
</feature>
<protein>
    <submittedName>
        <fullName evidence="2">Uncharacterized protein</fullName>
    </submittedName>
</protein>
<evidence type="ECO:0000313" key="2">
    <source>
        <dbReference type="EMBL" id="TNV77882.1"/>
    </source>
</evidence>
<sequence length="287" mass="33317">MDIRFSSKTTSSRPSTTSTRPACRHTISRIQRPSIPQKTAATLRRISSAKEGGRPCRDQGVNQDTAAPRRTLAETTYALIVLSSTTYDKFQRSTTILPFDLAHIYSYWSIFSFVCLNINFQQGSLLEQYNYYHNFLTIYNIILNYFKIMESLQQMDPRFQLAPNGKYFARINNRMVEHKEAIQPSTVENPFHELFQSEAHYLKFMSLPKDQRNIVIELRDNGYLKKFQEFVGHVMFGEGCGSMTNFFVNMMEKSILEKGYVEGKCGTVKDQQKEYIYFCPNCHEVSE</sequence>
<dbReference type="AlphaFoldDB" id="A0A8J8T0P2"/>
<feature type="region of interest" description="Disordered" evidence="1">
    <location>
        <begin position="47"/>
        <end position="67"/>
    </location>
</feature>
<evidence type="ECO:0000256" key="1">
    <source>
        <dbReference type="SAM" id="MobiDB-lite"/>
    </source>
</evidence>
<proteinExistence type="predicted"/>
<keyword evidence="3" id="KW-1185">Reference proteome</keyword>
<evidence type="ECO:0000313" key="3">
    <source>
        <dbReference type="Proteomes" id="UP000785679"/>
    </source>
</evidence>
<dbReference type="Proteomes" id="UP000785679">
    <property type="component" value="Unassembled WGS sequence"/>
</dbReference>
<reference evidence="2" key="1">
    <citation type="submission" date="2019-06" db="EMBL/GenBank/DDBJ databases">
        <authorList>
            <person name="Zheng W."/>
        </authorList>
    </citation>
    <scope>NUCLEOTIDE SEQUENCE</scope>
    <source>
        <strain evidence="2">QDHG01</strain>
    </source>
</reference>
<gene>
    <name evidence="2" type="ORF">FGO68_gene16159</name>
</gene>
<dbReference type="EMBL" id="RRYP01011213">
    <property type="protein sequence ID" value="TNV77882.1"/>
    <property type="molecule type" value="Genomic_DNA"/>
</dbReference>
<name>A0A8J8T0P2_HALGN</name>
<organism evidence="2 3">
    <name type="scientific">Halteria grandinella</name>
    <dbReference type="NCBI Taxonomy" id="5974"/>
    <lineage>
        <taxon>Eukaryota</taxon>
        <taxon>Sar</taxon>
        <taxon>Alveolata</taxon>
        <taxon>Ciliophora</taxon>
        <taxon>Intramacronucleata</taxon>
        <taxon>Spirotrichea</taxon>
        <taxon>Stichotrichia</taxon>
        <taxon>Sporadotrichida</taxon>
        <taxon>Halteriidae</taxon>
        <taxon>Halteria</taxon>
    </lineage>
</organism>
<comment type="caution">
    <text evidence="2">The sequence shown here is derived from an EMBL/GenBank/DDBJ whole genome shotgun (WGS) entry which is preliminary data.</text>
</comment>